<dbReference type="VEuPathDB" id="CryptoDB:Vbra_18513"/>
<keyword evidence="4" id="KW-1185">Reference proteome</keyword>
<dbReference type="PhylomeDB" id="A0A0G4GSE4"/>
<accession>A0A0G4GSE4</accession>
<feature type="transmembrane region" description="Helical" evidence="2">
    <location>
        <begin position="143"/>
        <end position="169"/>
    </location>
</feature>
<feature type="compositionally biased region" description="Pro residues" evidence="1">
    <location>
        <begin position="218"/>
        <end position="229"/>
    </location>
</feature>
<protein>
    <submittedName>
        <fullName evidence="3">Uncharacterized protein</fullName>
    </submittedName>
</protein>
<evidence type="ECO:0000256" key="1">
    <source>
        <dbReference type="SAM" id="MobiDB-lite"/>
    </source>
</evidence>
<name>A0A0G4GSE4_VITBC</name>
<dbReference type="Proteomes" id="UP000041254">
    <property type="component" value="Unassembled WGS sequence"/>
</dbReference>
<dbReference type="InParanoid" id="A0A0G4GSE4"/>
<feature type="region of interest" description="Disordered" evidence="1">
    <location>
        <begin position="211"/>
        <end position="247"/>
    </location>
</feature>
<sequence length="271" mass="29394">MRRRPAKVGLDDEGAGFKLPLLKRFCGINLILGVAIVGLINLLYSITVISLMSNRDKILFFDIPLPPSIQLALAAWSLVGITVVIAGVWGAYYGVYWHVRLYYYYLLIGWAAQALCHLFVFAQGAGLCVLVPESIKDTGGQEGAVCGLLGLGMFLVDILINSFWIYAIWTVWSVAEHIQATEISAFVAKSALLDPEKQRLLLADRYAAEGPSDSPDMFAPPPGKSPIGPPIQQQQQQPIPHTAPVSGEGYAGAVGQWTDARRGGADVYASY</sequence>
<keyword evidence="2" id="KW-0472">Membrane</keyword>
<reference evidence="3 4" key="1">
    <citation type="submission" date="2014-11" db="EMBL/GenBank/DDBJ databases">
        <authorList>
            <person name="Zhu J."/>
            <person name="Qi W."/>
            <person name="Song R."/>
        </authorList>
    </citation>
    <scope>NUCLEOTIDE SEQUENCE [LARGE SCALE GENOMIC DNA]</scope>
</reference>
<feature type="transmembrane region" description="Helical" evidence="2">
    <location>
        <begin position="102"/>
        <end position="131"/>
    </location>
</feature>
<evidence type="ECO:0000313" key="3">
    <source>
        <dbReference type="EMBL" id="CEM33356.1"/>
    </source>
</evidence>
<feature type="transmembrane region" description="Helical" evidence="2">
    <location>
        <begin position="28"/>
        <end position="52"/>
    </location>
</feature>
<evidence type="ECO:0000256" key="2">
    <source>
        <dbReference type="SAM" id="Phobius"/>
    </source>
</evidence>
<keyword evidence="2" id="KW-1133">Transmembrane helix</keyword>
<dbReference type="OrthoDB" id="418240at2759"/>
<dbReference type="AlphaFoldDB" id="A0A0G4GSE4"/>
<evidence type="ECO:0000313" key="4">
    <source>
        <dbReference type="Proteomes" id="UP000041254"/>
    </source>
</evidence>
<feature type="transmembrane region" description="Helical" evidence="2">
    <location>
        <begin position="73"/>
        <end position="96"/>
    </location>
</feature>
<gene>
    <name evidence="3" type="ORF">Vbra_18513</name>
</gene>
<feature type="compositionally biased region" description="Low complexity" evidence="1">
    <location>
        <begin position="230"/>
        <end position="240"/>
    </location>
</feature>
<proteinExistence type="predicted"/>
<organism evidence="3 4">
    <name type="scientific">Vitrella brassicaformis (strain CCMP3155)</name>
    <dbReference type="NCBI Taxonomy" id="1169540"/>
    <lineage>
        <taxon>Eukaryota</taxon>
        <taxon>Sar</taxon>
        <taxon>Alveolata</taxon>
        <taxon>Colpodellida</taxon>
        <taxon>Vitrellaceae</taxon>
        <taxon>Vitrella</taxon>
    </lineage>
</organism>
<dbReference type="EMBL" id="CDMY01000781">
    <property type="protein sequence ID" value="CEM33356.1"/>
    <property type="molecule type" value="Genomic_DNA"/>
</dbReference>
<keyword evidence="2" id="KW-0812">Transmembrane</keyword>